<organism evidence="1 2">
    <name type="scientific">Abiotrophia defectiva ATCC 49176</name>
    <dbReference type="NCBI Taxonomy" id="592010"/>
    <lineage>
        <taxon>Bacteria</taxon>
        <taxon>Bacillati</taxon>
        <taxon>Bacillota</taxon>
        <taxon>Bacilli</taxon>
        <taxon>Lactobacillales</taxon>
        <taxon>Aerococcaceae</taxon>
        <taxon>Abiotrophia</taxon>
    </lineage>
</organism>
<reference evidence="1" key="1">
    <citation type="submission" date="2013-06" db="EMBL/GenBank/DDBJ databases">
        <authorList>
            <person name="Weinstock G."/>
            <person name="Sodergren E."/>
            <person name="Clifton S."/>
            <person name="Fulton L."/>
            <person name="Fulton B."/>
            <person name="Courtney L."/>
            <person name="Fronick C."/>
            <person name="Harrison M."/>
            <person name="Strong C."/>
            <person name="Farmer C."/>
            <person name="Delahaunty K."/>
            <person name="Markovic C."/>
            <person name="Hall O."/>
            <person name="Minx P."/>
            <person name="Tomlinson C."/>
            <person name="Mitreva M."/>
            <person name="Nelson J."/>
            <person name="Hou S."/>
            <person name="Wollam A."/>
            <person name="Pepin K.H."/>
            <person name="Johnson M."/>
            <person name="Bhonagiri V."/>
            <person name="Nash W.E."/>
            <person name="Warren W."/>
            <person name="Chinwalla A."/>
            <person name="Mardis E.R."/>
            <person name="Wilson R.K."/>
        </authorList>
    </citation>
    <scope>NUCLEOTIDE SEQUENCE [LARGE SCALE GENOMIC DNA]</scope>
    <source>
        <strain evidence="1">ATCC 49176</strain>
    </source>
</reference>
<sequence length="228" mass="26106">MNYKYLLFDLDHTLLDFDASQALALQAFCQAHDLDYNDQILADYHAHSHRLWHQLELGQLTLDQLLDRRFKEFFQPHLDHLDGRSLDDQYRDLLVVHNQIFPGADRLLLDLKSAGYQLVAATNGVSDTQRKRLAQVQWLDLFDHLAISGELGHSKPDPGFYQAIYKMTGADDTSAYLMIGDRLQSDMLGAHQAGIDSLWYNPHQAAAPADLPLTYQVQDYARIRDILL</sequence>
<dbReference type="STRING" id="592010.GCWU000182_001183"/>
<dbReference type="SUPFAM" id="SSF56784">
    <property type="entry name" value="HAD-like"/>
    <property type="match status" value="1"/>
</dbReference>
<dbReference type="Gene3D" id="3.40.50.1000">
    <property type="entry name" value="HAD superfamily/HAD-like"/>
    <property type="match status" value="1"/>
</dbReference>
<comment type="caution">
    <text evidence="1">The sequence shown here is derived from an EMBL/GenBank/DDBJ whole genome shotgun (WGS) entry which is preliminary data.</text>
</comment>
<dbReference type="InterPro" id="IPR006439">
    <property type="entry name" value="HAD-SF_hydro_IA"/>
</dbReference>
<evidence type="ECO:0000313" key="1">
    <source>
        <dbReference type="EMBL" id="ESK65402.1"/>
    </source>
</evidence>
<keyword evidence="1" id="KW-0378">Hydrolase</keyword>
<dbReference type="Gene3D" id="1.10.150.240">
    <property type="entry name" value="Putative phosphatase, domain 2"/>
    <property type="match status" value="1"/>
</dbReference>
<dbReference type="SFLD" id="SFLDS00003">
    <property type="entry name" value="Haloacid_Dehalogenase"/>
    <property type="match status" value="1"/>
</dbReference>
<dbReference type="InterPro" id="IPR011951">
    <property type="entry name" value="HAD-SF_hydro_IA_YjjG/PynA"/>
</dbReference>
<dbReference type="eggNOG" id="COG1011">
    <property type="taxonomic scope" value="Bacteria"/>
</dbReference>
<name>W1Q2R7_ABIDE</name>
<dbReference type="InterPro" id="IPR023214">
    <property type="entry name" value="HAD_sf"/>
</dbReference>
<dbReference type="Pfam" id="PF00702">
    <property type="entry name" value="Hydrolase"/>
    <property type="match status" value="1"/>
</dbReference>
<accession>W1Q2R7</accession>
<evidence type="ECO:0000313" key="2">
    <source>
        <dbReference type="Proteomes" id="UP000019050"/>
    </source>
</evidence>
<dbReference type="Proteomes" id="UP000019050">
    <property type="component" value="Unassembled WGS sequence"/>
</dbReference>
<dbReference type="InterPro" id="IPR036412">
    <property type="entry name" value="HAD-like_sf"/>
</dbReference>
<dbReference type="AlphaFoldDB" id="W1Q2R7"/>
<proteinExistence type="predicted"/>
<dbReference type="OrthoDB" id="9802350at2"/>
<dbReference type="EMBL" id="ACIN03000012">
    <property type="protein sequence ID" value="ESK65402.1"/>
    <property type="molecule type" value="Genomic_DNA"/>
</dbReference>
<dbReference type="InterPro" id="IPR023198">
    <property type="entry name" value="PGP-like_dom2"/>
</dbReference>
<dbReference type="NCBIfam" id="TIGR02254">
    <property type="entry name" value="YjjG_YfnB"/>
    <property type="match status" value="1"/>
</dbReference>
<dbReference type="InterPro" id="IPR052550">
    <property type="entry name" value="Pyrimidine_5'-ntase_YjjG"/>
</dbReference>
<dbReference type="PRINTS" id="PR00413">
    <property type="entry name" value="HADHALOGNASE"/>
</dbReference>
<dbReference type="SFLD" id="SFLDG01129">
    <property type="entry name" value="C1.5:_HAD__Beta-PGM__Phosphata"/>
    <property type="match status" value="1"/>
</dbReference>
<gene>
    <name evidence="1" type="ORF">GCWU000182_001183</name>
</gene>
<dbReference type="PANTHER" id="PTHR47478:SF1">
    <property type="entry name" value="PYRIMIDINE 5'-NUCLEOTIDASE YJJG"/>
    <property type="match status" value="1"/>
</dbReference>
<keyword evidence="2" id="KW-1185">Reference proteome</keyword>
<dbReference type="RefSeq" id="WP_023391826.1">
    <property type="nucleotide sequence ID" value="NZ_KI535340.1"/>
</dbReference>
<dbReference type="GO" id="GO:0008253">
    <property type="term" value="F:5'-nucleotidase activity"/>
    <property type="evidence" value="ECO:0007669"/>
    <property type="project" value="InterPro"/>
</dbReference>
<dbReference type="PANTHER" id="PTHR47478">
    <property type="match status" value="1"/>
</dbReference>
<dbReference type="HOGENOM" id="CLU_045011_8_1_9"/>
<protein>
    <submittedName>
        <fullName evidence="1">HAD hydrolase family</fullName>
    </submittedName>
</protein>
<dbReference type="GeneID" id="84817695"/>
<dbReference type="NCBIfam" id="TIGR01549">
    <property type="entry name" value="HAD-SF-IA-v1"/>
    <property type="match status" value="1"/>
</dbReference>